<dbReference type="InterPro" id="IPR029058">
    <property type="entry name" value="AB_hydrolase_fold"/>
</dbReference>
<keyword evidence="3" id="KW-1185">Reference proteome</keyword>
<accession>A0ABN6IXB0</accession>
<dbReference type="EMBL" id="AP024849">
    <property type="protein sequence ID" value="BCZ46762.1"/>
    <property type="molecule type" value="Genomic_DNA"/>
</dbReference>
<name>A0ABN6IXB0_9CLOT</name>
<proteinExistence type="predicted"/>
<evidence type="ECO:0000313" key="3">
    <source>
        <dbReference type="Proteomes" id="UP000824633"/>
    </source>
</evidence>
<feature type="domain" description="Serine aminopeptidase S33" evidence="1">
    <location>
        <begin position="64"/>
        <end position="320"/>
    </location>
</feature>
<dbReference type="PANTHER" id="PTHR11614">
    <property type="entry name" value="PHOSPHOLIPASE-RELATED"/>
    <property type="match status" value="1"/>
</dbReference>
<dbReference type="SUPFAM" id="SSF53474">
    <property type="entry name" value="alpha/beta-Hydrolases"/>
    <property type="match status" value="1"/>
</dbReference>
<reference evidence="3" key="1">
    <citation type="submission" date="2021-07" db="EMBL/GenBank/DDBJ databases">
        <title>Complete genome sequencing of a Clostridium isolate.</title>
        <authorList>
            <person name="Ueki A."/>
            <person name="Tonouchi A."/>
        </authorList>
    </citation>
    <scope>NUCLEOTIDE SEQUENCE [LARGE SCALE GENOMIC DNA]</scope>
    <source>
        <strain evidence="3">C5S11</strain>
    </source>
</reference>
<sequence>MNNRISNASETEDALNEIYIYEDNYDENMKNIAEPYINSRLKCGYLNGDEGVKLYYENYEALDAKGNIVISHGYCENLERYHEMIYYFMKNGYNVFGVEHRGHGRSDTLGIADKTQVNLKDFNQYVSDLKIFMDKVVMSNNENKKVLLFAHSMGGAIGAKFLEDYRDYFDGAILNAPMLEVDTGNIPTFLAYIIVRFQVLIGNGGKYVLGQGPYMPEYNIDKIGTSSIIRYKYSDDIIANNEEFHRGGASYNWTWESLKITKEIVKEINASKVEIPVLLFQAEKDFYVKPGGQNKFAKKAKKCEIQKIENSRHEIFLEKDEVQKPYLKQVLDFYNNI</sequence>
<dbReference type="InterPro" id="IPR022742">
    <property type="entry name" value="Hydrolase_4"/>
</dbReference>
<organism evidence="2 3">
    <name type="scientific">Clostridium gelidum</name>
    <dbReference type="NCBI Taxonomy" id="704125"/>
    <lineage>
        <taxon>Bacteria</taxon>
        <taxon>Bacillati</taxon>
        <taxon>Bacillota</taxon>
        <taxon>Clostridia</taxon>
        <taxon>Eubacteriales</taxon>
        <taxon>Clostridiaceae</taxon>
        <taxon>Clostridium</taxon>
    </lineage>
</organism>
<dbReference type="Pfam" id="PF12146">
    <property type="entry name" value="Hydrolase_4"/>
    <property type="match status" value="1"/>
</dbReference>
<protein>
    <submittedName>
        <fullName evidence="2">Lysophospholipase</fullName>
    </submittedName>
</protein>
<gene>
    <name evidence="2" type="ORF">psyc5s11_28290</name>
</gene>
<evidence type="ECO:0000313" key="2">
    <source>
        <dbReference type="EMBL" id="BCZ46762.1"/>
    </source>
</evidence>
<dbReference type="RefSeq" id="WP_224033168.1">
    <property type="nucleotide sequence ID" value="NZ_AP024849.1"/>
</dbReference>
<evidence type="ECO:0000259" key="1">
    <source>
        <dbReference type="Pfam" id="PF12146"/>
    </source>
</evidence>
<dbReference type="InterPro" id="IPR051044">
    <property type="entry name" value="MAG_DAG_Lipase"/>
</dbReference>
<dbReference type="Proteomes" id="UP000824633">
    <property type="component" value="Chromosome"/>
</dbReference>
<dbReference type="Gene3D" id="3.40.50.1820">
    <property type="entry name" value="alpha/beta hydrolase"/>
    <property type="match status" value="1"/>
</dbReference>